<dbReference type="CDD" id="cd00637">
    <property type="entry name" value="7tm_classA_rhodopsin-like"/>
    <property type="match status" value="2"/>
</dbReference>
<dbReference type="SUPFAM" id="SSF81321">
    <property type="entry name" value="Family A G protein-coupled receptor-like"/>
    <property type="match status" value="1"/>
</dbReference>
<dbReference type="Gene3D" id="1.20.1070.10">
    <property type="entry name" value="Rhodopsin 7-helix transmembrane proteins"/>
    <property type="match status" value="2"/>
</dbReference>
<evidence type="ECO:0000313" key="13">
    <source>
        <dbReference type="EMBL" id="MBW22312.1"/>
    </source>
</evidence>
<protein>
    <recommendedName>
        <fullName evidence="12">G-protein coupled receptors family 1 profile domain-containing protein</fullName>
    </recommendedName>
</protein>
<dbReference type="PANTHER" id="PTHR24248:SF190">
    <property type="entry name" value="GH12381P"/>
    <property type="match status" value="1"/>
</dbReference>
<organism evidence="13">
    <name type="scientific">Anopheles braziliensis</name>
    <dbReference type="NCBI Taxonomy" id="58242"/>
    <lineage>
        <taxon>Eukaryota</taxon>
        <taxon>Metazoa</taxon>
        <taxon>Ecdysozoa</taxon>
        <taxon>Arthropoda</taxon>
        <taxon>Hexapoda</taxon>
        <taxon>Insecta</taxon>
        <taxon>Pterygota</taxon>
        <taxon>Neoptera</taxon>
        <taxon>Endopterygota</taxon>
        <taxon>Diptera</taxon>
        <taxon>Nematocera</taxon>
        <taxon>Culicoidea</taxon>
        <taxon>Culicidae</taxon>
        <taxon>Anophelinae</taxon>
        <taxon>Anopheles</taxon>
    </lineage>
</organism>
<dbReference type="GO" id="GO:0005886">
    <property type="term" value="C:plasma membrane"/>
    <property type="evidence" value="ECO:0007669"/>
    <property type="project" value="UniProtKB-SubCell"/>
</dbReference>
<keyword evidence="6" id="KW-0297">G-protein coupled receptor</keyword>
<evidence type="ECO:0000256" key="8">
    <source>
        <dbReference type="ARBA" id="ARBA00023170"/>
    </source>
</evidence>
<dbReference type="PRINTS" id="PR00237">
    <property type="entry name" value="GPCRRHODOPSN"/>
</dbReference>
<evidence type="ECO:0000256" key="9">
    <source>
        <dbReference type="ARBA" id="ARBA00023224"/>
    </source>
</evidence>
<dbReference type="GO" id="GO:0004989">
    <property type="term" value="F:octopamine receptor activity"/>
    <property type="evidence" value="ECO:0007669"/>
    <property type="project" value="TreeGrafter"/>
</dbReference>
<keyword evidence="8" id="KW-0675">Receptor</keyword>
<feature type="transmembrane region" description="Helical" evidence="11">
    <location>
        <begin position="254"/>
        <end position="274"/>
    </location>
</feature>
<keyword evidence="7 11" id="KW-0472">Membrane</keyword>
<feature type="region of interest" description="Disordered" evidence="10">
    <location>
        <begin position="148"/>
        <end position="199"/>
    </location>
</feature>
<keyword evidence="9" id="KW-0807">Transducer</keyword>
<feature type="region of interest" description="Disordered" evidence="10">
    <location>
        <begin position="395"/>
        <end position="424"/>
    </location>
</feature>
<feature type="transmembrane region" description="Helical" evidence="11">
    <location>
        <begin position="688"/>
        <end position="709"/>
    </location>
</feature>
<feature type="transmembrane region" description="Helical" evidence="11">
    <location>
        <begin position="655"/>
        <end position="676"/>
    </location>
</feature>
<dbReference type="PROSITE" id="PS50262">
    <property type="entry name" value="G_PROTEIN_RECEP_F1_2"/>
    <property type="match status" value="1"/>
</dbReference>
<keyword evidence="3" id="KW-1003">Cell membrane</keyword>
<proteinExistence type="inferred from homology"/>
<dbReference type="InterPro" id="IPR000276">
    <property type="entry name" value="GPCR_Rhodpsn"/>
</dbReference>
<evidence type="ECO:0000256" key="2">
    <source>
        <dbReference type="ARBA" id="ARBA00010663"/>
    </source>
</evidence>
<feature type="transmembrane region" description="Helical" evidence="11">
    <location>
        <begin position="344"/>
        <end position="366"/>
    </location>
</feature>
<feature type="compositionally biased region" description="Low complexity" evidence="10">
    <location>
        <begin position="826"/>
        <end position="840"/>
    </location>
</feature>
<keyword evidence="4 11" id="KW-0812">Transmembrane</keyword>
<evidence type="ECO:0000256" key="11">
    <source>
        <dbReference type="SAM" id="Phobius"/>
    </source>
</evidence>
<evidence type="ECO:0000256" key="10">
    <source>
        <dbReference type="SAM" id="MobiDB-lite"/>
    </source>
</evidence>
<accession>A0A2M3Z1A8</accession>
<evidence type="ECO:0000256" key="5">
    <source>
        <dbReference type="ARBA" id="ARBA00022989"/>
    </source>
</evidence>
<feature type="compositionally biased region" description="Basic residues" evidence="10">
    <location>
        <begin position="458"/>
        <end position="469"/>
    </location>
</feature>
<feature type="transmembrane region" description="Helical" evidence="11">
    <location>
        <begin position="6"/>
        <end position="28"/>
    </location>
</feature>
<evidence type="ECO:0000256" key="4">
    <source>
        <dbReference type="ARBA" id="ARBA00022692"/>
    </source>
</evidence>
<comment type="similarity">
    <text evidence="2">Belongs to the G-protein coupled receptor 1 family.</text>
</comment>
<feature type="region of interest" description="Disordered" evidence="10">
    <location>
        <begin position="458"/>
        <end position="503"/>
    </location>
</feature>
<dbReference type="EMBL" id="GGFM01001561">
    <property type="protein sequence ID" value="MBW22312.1"/>
    <property type="molecule type" value="Transcribed_RNA"/>
</dbReference>
<feature type="region of interest" description="Disordered" evidence="10">
    <location>
        <begin position="814"/>
        <end position="844"/>
    </location>
</feature>
<evidence type="ECO:0000256" key="1">
    <source>
        <dbReference type="ARBA" id="ARBA00004651"/>
    </source>
</evidence>
<evidence type="ECO:0000256" key="3">
    <source>
        <dbReference type="ARBA" id="ARBA00022475"/>
    </source>
</evidence>
<evidence type="ECO:0000256" key="7">
    <source>
        <dbReference type="ARBA" id="ARBA00023136"/>
    </source>
</evidence>
<feature type="compositionally biased region" description="Low complexity" evidence="10">
    <location>
        <begin position="400"/>
        <end position="412"/>
    </location>
</feature>
<feature type="compositionally biased region" description="Basic and acidic residues" evidence="10">
    <location>
        <begin position="492"/>
        <end position="501"/>
    </location>
</feature>
<dbReference type="GO" id="GO:0071880">
    <property type="term" value="P:adenylate cyclase-activating adrenergic receptor signaling pathway"/>
    <property type="evidence" value="ECO:0007669"/>
    <property type="project" value="TreeGrafter"/>
</dbReference>
<reference evidence="13" key="1">
    <citation type="submission" date="2018-01" db="EMBL/GenBank/DDBJ databases">
        <title>An insight into the sialome of Amazonian anophelines.</title>
        <authorList>
            <person name="Ribeiro J.M."/>
            <person name="Scarpassa V."/>
            <person name="Calvo E."/>
        </authorList>
    </citation>
    <scope>NUCLEOTIDE SEQUENCE</scope>
    <source>
        <tissue evidence="13">Salivary glands</tissue>
    </source>
</reference>
<keyword evidence="5 11" id="KW-1133">Transmembrane helix</keyword>
<dbReference type="PANTHER" id="PTHR24248">
    <property type="entry name" value="ADRENERGIC RECEPTOR-RELATED G-PROTEIN COUPLED RECEPTOR"/>
    <property type="match status" value="1"/>
</dbReference>
<sequence length="916" mass="99195">MLAIDCLVGGLLLSSIGVNILALGSFWVTPSLRTTANRFVINLLIVNLVCCIILGPSLLLNAFTSQTQAPLVTPLPEPEMSHVPPTHIYLLSEPSSPSEYAPGATDGTPTTLVFRESTDGMAVVATARTAATNRTRIVVKCGVKNGTMGGSDGPGPASNCDKLTEVEGEQDGEGPTEGLKEEEASDGPSIRPSPVGHGEEDELHAKLTLTKIRCWGLDLVVALGALSVLLVVGDTWCAITDPLRYHSRISELKAWTFIIATWVLGIAFGIASGFRGDQKTVTLFKNRLTAEEVAAIESSQWARNASGAGGGGGSGGSWSDPAASDGFIHQLNISEDLYNTIFSYTYFVIVILIPFALVCGMYWRIFSEARESGQRMRQNGSSPLLQSALNLVSSQKQAEKQQMLEQQQQQPHQQPPHPLPSIAERPCSEKLADGEGLTMKIDKQIHYEDETITISSIPHHHHHHHHHHRDSCLKPLLQQSPAPSPTHKAIGQHHEPDRPDRSQVVQIATPTSAVLPPSVLKSPLKHDRNHNSILMSLPPLESSTSGPIPTHPPVAMAMAGLGKVRRNHSAGRLVSFSEDRPELPPVGLRQVHSTPNFRKYSGGEFEQQLGNHHILSLPAVHVPPKALSYMTSIRHRLSNASSLFKYREESRAARISILVIIMFLVSYLPYGILVLMQGHVDLIIVSDQALLAIFTVVIANLSSPFIFAYRNKRVRRGVKRLLGIDRKTNERLQKLTTSNTHFNNHPQQQQLQLQQQFSGDSSVGHGNYGANLALATAADGQLGPVGGDAVGSNTVIDSCLHEVVVPGSEQQLVAGSAQKPHKVRIAGSSGSRSSSPGARGLTRSGSSCKYLTPNHAAAVAVANGYIVEFERYPSDELNSLCIQKKSILKRVCDSSRKWGCNFATNSCTSNDEQTEV</sequence>
<evidence type="ECO:0000259" key="12">
    <source>
        <dbReference type="PROSITE" id="PS50262"/>
    </source>
</evidence>
<dbReference type="AlphaFoldDB" id="A0A2M3Z1A8"/>
<feature type="domain" description="G-protein coupled receptors family 1 profile" evidence="12">
    <location>
        <begin position="226"/>
        <end position="707"/>
    </location>
</feature>
<dbReference type="InterPro" id="IPR017452">
    <property type="entry name" value="GPCR_Rhodpsn_7TM"/>
</dbReference>
<evidence type="ECO:0000256" key="6">
    <source>
        <dbReference type="ARBA" id="ARBA00023040"/>
    </source>
</evidence>
<feature type="transmembrane region" description="Helical" evidence="11">
    <location>
        <begin position="40"/>
        <end position="60"/>
    </location>
</feature>
<dbReference type="GO" id="GO:0043410">
    <property type="term" value="P:positive regulation of MAPK cascade"/>
    <property type="evidence" value="ECO:0007669"/>
    <property type="project" value="TreeGrafter"/>
</dbReference>
<comment type="subcellular location">
    <subcellularLocation>
        <location evidence="1">Cell membrane</location>
        <topology evidence="1">Multi-pass membrane protein</topology>
    </subcellularLocation>
</comment>
<name>A0A2M3Z1A8_9DIPT</name>